<keyword evidence="3" id="KW-1185">Reference proteome</keyword>
<dbReference type="InterPro" id="IPR029032">
    <property type="entry name" value="AhpD-like"/>
</dbReference>
<dbReference type="SUPFAM" id="SSF69118">
    <property type="entry name" value="AhpD-like"/>
    <property type="match status" value="1"/>
</dbReference>
<dbReference type="PANTHER" id="PTHR33930">
    <property type="entry name" value="ALKYL HYDROPEROXIDE REDUCTASE AHPD"/>
    <property type="match status" value="1"/>
</dbReference>
<organism evidence="2 3">
    <name type="scientific">Acetatifactor muris</name>
    <dbReference type="NCBI Taxonomy" id="879566"/>
    <lineage>
        <taxon>Bacteria</taxon>
        <taxon>Bacillati</taxon>
        <taxon>Bacillota</taxon>
        <taxon>Clostridia</taxon>
        <taxon>Lachnospirales</taxon>
        <taxon>Lachnospiraceae</taxon>
        <taxon>Acetatifactor</taxon>
    </lineage>
</organism>
<dbReference type="InterPro" id="IPR003779">
    <property type="entry name" value="CMD-like"/>
</dbReference>
<dbReference type="Proteomes" id="UP000236311">
    <property type="component" value="Unassembled WGS sequence"/>
</dbReference>
<dbReference type="AlphaFoldDB" id="A0A2K4ZQN5"/>
<accession>A0A2K4ZQN5</accession>
<gene>
    <name evidence="2" type="ORF">AMURIS_05548</name>
</gene>
<dbReference type="RefSeq" id="WP_103242693.1">
    <property type="nucleotide sequence ID" value="NZ_JANJZD010000062.1"/>
</dbReference>
<dbReference type="Gene3D" id="1.20.1290.10">
    <property type="entry name" value="AhpD-like"/>
    <property type="match status" value="1"/>
</dbReference>
<protein>
    <submittedName>
        <fullName evidence="2">Carboxymuconolactone decarboxylase family protein</fullName>
    </submittedName>
</protein>
<evidence type="ECO:0000313" key="3">
    <source>
        <dbReference type="Proteomes" id="UP000236311"/>
    </source>
</evidence>
<dbReference type="Pfam" id="PF02627">
    <property type="entry name" value="CMD"/>
    <property type="match status" value="1"/>
</dbReference>
<dbReference type="OrthoDB" id="9154867at2"/>
<feature type="domain" description="Carboxymuconolactone decarboxylase-like" evidence="1">
    <location>
        <begin position="16"/>
        <end position="96"/>
    </location>
</feature>
<evidence type="ECO:0000259" key="1">
    <source>
        <dbReference type="Pfam" id="PF02627"/>
    </source>
</evidence>
<dbReference type="GO" id="GO:0051920">
    <property type="term" value="F:peroxiredoxin activity"/>
    <property type="evidence" value="ECO:0007669"/>
    <property type="project" value="InterPro"/>
</dbReference>
<dbReference type="EMBL" id="OFSM01000071">
    <property type="protein sequence ID" value="SOY32780.1"/>
    <property type="molecule type" value="Genomic_DNA"/>
</dbReference>
<dbReference type="PANTHER" id="PTHR33930:SF2">
    <property type="entry name" value="BLR3452 PROTEIN"/>
    <property type="match status" value="1"/>
</dbReference>
<name>A0A2K4ZQN5_9FIRM</name>
<sequence>MKNVTNSFSLFMTETPETGKAYMDMVMKQSKASALDRKTHELAYISVLAAVRMISGLDFHVKSAKELGASRNEVKSAVLVGLPVAGITLVDALEAALNAYDEN</sequence>
<evidence type="ECO:0000313" key="2">
    <source>
        <dbReference type="EMBL" id="SOY32780.1"/>
    </source>
</evidence>
<proteinExistence type="predicted"/>
<reference evidence="2 3" key="1">
    <citation type="submission" date="2018-01" db="EMBL/GenBank/DDBJ databases">
        <authorList>
            <person name="Gaut B.S."/>
            <person name="Morton B.R."/>
            <person name="Clegg M.T."/>
            <person name="Duvall M.R."/>
        </authorList>
    </citation>
    <scope>NUCLEOTIDE SEQUENCE [LARGE SCALE GENOMIC DNA]</scope>
    <source>
        <strain evidence="2">GP69</strain>
    </source>
</reference>